<evidence type="ECO:0000256" key="3">
    <source>
        <dbReference type="ARBA" id="ARBA00022692"/>
    </source>
</evidence>
<feature type="transmembrane region" description="Helical" evidence="6">
    <location>
        <begin position="41"/>
        <end position="68"/>
    </location>
</feature>
<evidence type="ECO:0000256" key="5">
    <source>
        <dbReference type="ARBA" id="ARBA00023136"/>
    </source>
</evidence>
<feature type="transmembrane region" description="Helical" evidence="6">
    <location>
        <begin position="123"/>
        <end position="147"/>
    </location>
</feature>
<evidence type="ECO:0000256" key="4">
    <source>
        <dbReference type="ARBA" id="ARBA00022989"/>
    </source>
</evidence>
<evidence type="ECO:0000259" key="7">
    <source>
        <dbReference type="Pfam" id="PF06271"/>
    </source>
</evidence>
<keyword evidence="2" id="KW-1003">Cell membrane</keyword>
<dbReference type="InterPro" id="IPR010432">
    <property type="entry name" value="RDD"/>
</dbReference>
<sequence>MKFSEYEASIAAGQKSEVGDSSVPREARPFQGHRAGLVTRAVAALIDLGIVALTVVALNAIAAIVRFLVVRTAGLDLPHIQWSIVLGAALLWSSWTWGWAVTGRTFGGHIMGLRVVSRSGDSLGWATAAVRAAFCLVFPIGLLWVLVSRSNRSFQDTFMRTSVIHDWVMTIPSVPEES</sequence>
<keyword evidence="3 6" id="KW-0812">Transmembrane</keyword>
<dbReference type="EMBL" id="CAFBNE010000033">
    <property type="protein sequence ID" value="CAB4946532.1"/>
    <property type="molecule type" value="Genomic_DNA"/>
</dbReference>
<feature type="domain" description="RDD" evidence="7">
    <location>
        <begin position="35"/>
        <end position="159"/>
    </location>
</feature>
<feature type="transmembrane region" description="Helical" evidence="6">
    <location>
        <begin position="80"/>
        <end position="102"/>
    </location>
</feature>
<reference evidence="8" key="1">
    <citation type="submission" date="2020-05" db="EMBL/GenBank/DDBJ databases">
        <authorList>
            <person name="Chiriac C."/>
            <person name="Salcher M."/>
            <person name="Ghai R."/>
            <person name="Kavagutti S V."/>
        </authorList>
    </citation>
    <scope>NUCLEOTIDE SEQUENCE</scope>
</reference>
<organism evidence="8">
    <name type="scientific">freshwater metagenome</name>
    <dbReference type="NCBI Taxonomy" id="449393"/>
    <lineage>
        <taxon>unclassified sequences</taxon>
        <taxon>metagenomes</taxon>
        <taxon>ecological metagenomes</taxon>
    </lineage>
</organism>
<dbReference type="PANTHER" id="PTHR36115:SF6">
    <property type="entry name" value="PROLINE-RICH ANTIGEN HOMOLOG"/>
    <property type="match status" value="1"/>
</dbReference>
<dbReference type="InterPro" id="IPR051791">
    <property type="entry name" value="Pra-immunoreactive"/>
</dbReference>
<keyword evidence="5 6" id="KW-0472">Membrane</keyword>
<proteinExistence type="predicted"/>
<name>A0A6J7JWV6_9ZZZZ</name>
<gene>
    <name evidence="8" type="ORF">UFOPK3772_01265</name>
</gene>
<dbReference type="GO" id="GO:0005886">
    <property type="term" value="C:plasma membrane"/>
    <property type="evidence" value="ECO:0007669"/>
    <property type="project" value="UniProtKB-SubCell"/>
</dbReference>
<dbReference type="Pfam" id="PF06271">
    <property type="entry name" value="RDD"/>
    <property type="match status" value="1"/>
</dbReference>
<comment type="subcellular location">
    <subcellularLocation>
        <location evidence="1">Cell membrane</location>
        <topology evidence="1">Multi-pass membrane protein</topology>
    </subcellularLocation>
</comment>
<protein>
    <submittedName>
        <fullName evidence="8">Unannotated protein</fullName>
    </submittedName>
</protein>
<keyword evidence="4 6" id="KW-1133">Transmembrane helix</keyword>
<accession>A0A6J7JWV6</accession>
<evidence type="ECO:0000256" key="1">
    <source>
        <dbReference type="ARBA" id="ARBA00004651"/>
    </source>
</evidence>
<dbReference type="AlphaFoldDB" id="A0A6J7JWV6"/>
<evidence type="ECO:0000313" key="8">
    <source>
        <dbReference type="EMBL" id="CAB4946532.1"/>
    </source>
</evidence>
<dbReference type="PANTHER" id="PTHR36115">
    <property type="entry name" value="PROLINE-RICH ANTIGEN HOMOLOG-RELATED"/>
    <property type="match status" value="1"/>
</dbReference>
<evidence type="ECO:0000256" key="2">
    <source>
        <dbReference type="ARBA" id="ARBA00022475"/>
    </source>
</evidence>
<evidence type="ECO:0000256" key="6">
    <source>
        <dbReference type="SAM" id="Phobius"/>
    </source>
</evidence>